<evidence type="ECO:0000313" key="6">
    <source>
        <dbReference type="Proteomes" id="UP000636394"/>
    </source>
</evidence>
<name>A0A9E6MPV4_9ACTN</name>
<dbReference type="KEGG" id="ebz:J7S26_04800"/>
<keyword evidence="1" id="KW-0175">Coiled coil</keyword>
<feature type="compositionally biased region" description="Low complexity" evidence="2">
    <location>
        <begin position="213"/>
        <end position="235"/>
    </location>
</feature>
<dbReference type="Gene3D" id="6.10.250.3150">
    <property type="match status" value="1"/>
</dbReference>
<dbReference type="AlphaFoldDB" id="A0A9E6MPV4"/>
<protein>
    <submittedName>
        <fullName evidence="5">Peptidase</fullName>
    </submittedName>
</protein>
<reference evidence="4 6" key="1">
    <citation type="submission" date="2019-11" db="EMBL/GenBank/DDBJ databases">
        <title>Eggerthellaceae novel genus isolated from the rectal contents of marmort.</title>
        <authorList>
            <person name="Zhang G."/>
        </authorList>
    </citation>
    <scope>NUCLEOTIDE SEQUENCE [LARGE SCALE GENOMIC DNA]</scope>
    <source>
        <strain evidence="4">Zg-886</strain>
        <strain evidence="6">zg-886</strain>
    </source>
</reference>
<accession>A0A9E6MPV4</accession>
<reference evidence="5" key="2">
    <citation type="submission" date="2021-04" db="EMBL/GenBank/DDBJ databases">
        <title>Novel species in family Eggerthellaceae.</title>
        <authorList>
            <person name="Zhang G."/>
        </authorList>
    </citation>
    <scope>NUCLEOTIDE SEQUENCE</scope>
    <source>
        <strain evidence="5">Zg-886</strain>
    </source>
</reference>
<feature type="compositionally biased region" description="Low complexity" evidence="2">
    <location>
        <begin position="242"/>
        <end position="252"/>
    </location>
</feature>
<dbReference type="Proteomes" id="UP000671910">
    <property type="component" value="Chromosome"/>
</dbReference>
<evidence type="ECO:0000313" key="7">
    <source>
        <dbReference type="Proteomes" id="UP000671910"/>
    </source>
</evidence>
<evidence type="ECO:0000256" key="2">
    <source>
        <dbReference type="SAM" id="MobiDB-lite"/>
    </source>
</evidence>
<dbReference type="RefSeq" id="WP_166340369.1">
    <property type="nucleotide sequence ID" value="NZ_CP072829.1"/>
</dbReference>
<feature type="coiled-coil region" evidence="1">
    <location>
        <begin position="50"/>
        <end position="84"/>
    </location>
</feature>
<dbReference type="Proteomes" id="UP000636394">
    <property type="component" value="Unassembled WGS sequence"/>
</dbReference>
<evidence type="ECO:0000313" key="5">
    <source>
        <dbReference type="EMBL" id="QTU83719.1"/>
    </source>
</evidence>
<feature type="signal peptide" evidence="3">
    <location>
        <begin position="1"/>
        <end position="33"/>
    </location>
</feature>
<gene>
    <name evidence="4" type="ORF">GMI68_09120</name>
    <name evidence="5" type="ORF">J7S26_04800</name>
</gene>
<dbReference type="InterPro" id="IPR036908">
    <property type="entry name" value="RlpA-like_sf"/>
</dbReference>
<dbReference type="SUPFAM" id="SSF50685">
    <property type="entry name" value="Barwin-like endoglucanases"/>
    <property type="match status" value="1"/>
</dbReference>
<feature type="compositionally biased region" description="Low complexity" evidence="2">
    <location>
        <begin position="266"/>
        <end position="278"/>
    </location>
</feature>
<feature type="region of interest" description="Disordered" evidence="2">
    <location>
        <begin position="213"/>
        <end position="278"/>
    </location>
</feature>
<dbReference type="EMBL" id="WPCR01000014">
    <property type="protein sequence ID" value="NHM14911.1"/>
    <property type="molecule type" value="Genomic_DNA"/>
</dbReference>
<evidence type="ECO:0000313" key="4">
    <source>
        <dbReference type="EMBL" id="NHM14911.1"/>
    </source>
</evidence>
<evidence type="ECO:0000256" key="3">
    <source>
        <dbReference type="SAM" id="SignalP"/>
    </source>
</evidence>
<evidence type="ECO:0000256" key="1">
    <source>
        <dbReference type="SAM" id="Coils"/>
    </source>
</evidence>
<keyword evidence="3" id="KW-0732">Signal</keyword>
<organism evidence="5 7">
    <name type="scientific">Xiamenia xianingshaonis</name>
    <dbReference type="NCBI Taxonomy" id="2682776"/>
    <lineage>
        <taxon>Bacteria</taxon>
        <taxon>Bacillati</taxon>
        <taxon>Actinomycetota</taxon>
        <taxon>Coriobacteriia</taxon>
        <taxon>Eggerthellales</taxon>
        <taxon>Eggerthellaceae</taxon>
        <taxon>Xiamenia</taxon>
    </lineage>
</organism>
<dbReference type="CDD" id="cd22191">
    <property type="entry name" value="DPBB_RlpA_EXP_N-like"/>
    <property type="match status" value="1"/>
</dbReference>
<proteinExistence type="predicted"/>
<feature type="chain" id="PRO_5038411655" evidence="3">
    <location>
        <begin position="34"/>
        <end position="385"/>
    </location>
</feature>
<dbReference type="EMBL" id="CP072829">
    <property type="protein sequence ID" value="QTU83719.1"/>
    <property type="molecule type" value="Genomic_DNA"/>
</dbReference>
<sequence>MALSSTKHRVTALIVGCSLAVGMAFVRPAGALADPVDDAQVLLNAAEAQMSHISADYDETRAAIDELQAEIAEASSATLDAQQAVIDGRADLASTAAFAYRTSPASLFLDVLFGSENLSDLVKNLEYLDAVIRCQNDEVAAQQKRVADFEQIASSLNEKKDEEMAALERLQDMRDEAQTVVANAEAALADAQAQAEAQRLEALRQQALAIEAQAQAAEEAQPPAPEQPFEAQPADAAEDAAQEAPEAAAEQQASDDVSSDAGVEEGASADASGGSADASSGWYTGWATAYGGSGITNGANTAGGGVVTDTSMGVAVPMAWPNYSSYYGRTVEISYNGTTVYATINDCGGMGGGAVSLDLQPGVYKALGFDTEYDWGNREVSYRIL</sequence>
<keyword evidence="6" id="KW-1185">Reference proteome</keyword>
<dbReference type="Gene3D" id="2.40.40.10">
    <property type="entry name" value="RlpA-like domain"/>
    <property type="match status" value="1"/>
</dbReference>